<dbReference type="InterPro" id="IPR041205">
    <property type="entry name" value="ScsC_N"/>
</dbReference>
<dbReference type="EMBL" id="JAALFE010000014">
    <property type="protein sequence ID" value="NGQ92107.1"/>
    <property type="molecule type" value="Genomic_DNA"/>
</dbReference>
<evidence type="ECO:0000313" key="4">
    <source>
        <dbReference type="Proteomes" id="UP000474758"/>
    </source>
</evidence>
<keyword evidence="4" id="KW-1185">Reference proteome</keyword>
<keyword evidence="1" id="KW-0732">Signal</keyword>
<dbReference type="Proteomes" id="UP000474758">
    <property type="component" value="Unassembled WGS sequence"/>
</dbReference>
<reference evidence="3 4" key="1">
    <citation type="submission" date="2020-02" db="EMBL/GenBank/DDBJ databases">
        <title>Rhodobacter translucens sp. nov., a novel bacterium isolated from activated sludge.</title>
        <authorList>
            <person name="Liu J."/>
        </authorList>
    </citation>
    <scope>NUCLEOTIDE SEQUENCE [LARGE SCALE GENOMIC DNA]</scope>
    <source>
        <strain evidence="3 4">HX-7-19</strain>
    </source>
</reference>
<dbReference type="Pfam" id="PF01323">
    <property type="entry name" value="DSBA"/>
    <property type="match status" value="1"/>
</dbReference>
<dbReference type="Pfam" id="PF18312">
    <property type="entry name" value="ScsC_N"/>
    <property type="match status" value="1"/>
</dbReference>
<dbReference type="InterPro" id="IPR001853">
    <property type="entry name" value="DSBA-like_thioredoxin_dom"/>
</dbReference>
<dbReference type="RefSeq" id="WP_165051396.1">
    <property type="nucleotide sequence ID" value="NZ_JAALFE010000014.1"/>
</dbReference>
<comment type="caution">
    <text evidence="3">The sequence shown here is derived from an EMBL/GenBank/DDBJ whole genome shotgun (WGS) entry which is preliminary data.</text>
</comment>
<organism evidence="3 4">
    <name type="scientific">Paragemmobacter kunshanensis</name>
    <dbReference type="NCBI Taxonomy" id="2583234"/>
    <lineage>
        <taxon>Bacteria</taxon>
        <taxon>Pseudomonadati</taxon>
        <taxon>Pseudomonadota</taxon>
        <taxon>Alphaproteobacteria</taxon>
        <taxon>Rhodobacterales</taxon>
        <taxon>Paracoccaceae</taxon>
        <taxon>Paragemmobacter</taxon>
    </lineage>
</organism>
<evidence type="ECO:0000256" key="1">
    <source>
        <dbReference type="SAM" id="SignalP"/>
    </source>
</evidence>
<dbReference type="GO" id="GO:0016491">
    <property type="term" value="F:oxidoreductase activity"/>
    <property type="evidence" value="ECO:0007669"/>
    <property type="project" value="InterPro"/>
</dbReference>
<dbReference type="Gene3D" id="3.40.30.10">
    <property type="entry name" value="Glutaredoxin"/>
    <property type="match status" value="1"/>
</dbReference>
<feature type="domain" description="Thioredoxin" evidence="2">
    <location>
        <begin position="66"/>
        <end position="255"/>
    </location>
</feature>
<feature type="chain" id="PRO_5026973497" evidence="1">
    <location>
        <begin position="18"/>
        <end position="258"/>
    </location>
</feature>
<dbReference type="PROSITE" id="PS51352">
    <property type="entry name" value="THIOREDOXIN_2"/>
    <property type="match status" value="1"/>
</dbReference>
<dbReference type="PANTHER" id="PTHR35272">
    <property type="entry name" value="THIOL:DISULFIDE INTERCHANGE PROTEIN DSBC-RELATED"/>
    <property type="match status" value="1"/>
</dbReference>
<dbReference type="InterPro" id="IPR013766">
    <property type="entry name" value="Thioredoxin_domain"/>
</dbReference>
<name>A0A6M1TWR4_9RHOB</name>
<dbReference type="AlphaFoldDB" id="A0A6M1TWR4"/>
<gene>
    <name evidence="3" type="ORF">G5V65_14485</name>
</gene>
<proteinExistence type="predicted"/>
<protein>
    <submittedName>
        <fullName evidence="3">DsbA family protein</fullName>
    </submittedName>
</protein>
<evidence type="ECO:0000313" key="3">
    <source>
        <dbReference type="EMBL" id="NGQ92107.1"/>
    </source>
</evidence>
<evidence type="ECO:0000259" key="2">
    <source>
        <dbReference type="PROSITE" id="PS51352"/>
    </source>
</evidence>
<dbReference type="SUPFAM" id="SSF52833">
    <property type="entry name" value="Thioredoxin-like"/>
    <property type="match status" value="1"/>
</dbReference>
<dbReference type="InterPro" id="IPR051470">
    <property type="entry name" value="Thiol:disulfide_interchange"/>
</dbReference>
<dbReference type="CDD" id="cd03023">
    <property type="entry name" value="DsbA_Com1_like"/>
    <property type="match status" value="1"/>
</dbReference>
<accession>A0A6M1TWR4</accession>
<sequence>MRNLLAGTALVVTGALAGGLTGAQSARAEGLMDMTDAERAAFGAEVRAYLLENPQVMIEVMNALEMREQAAAADRDRQMLADQAEAIFNDPASWVGGNPEGDITVVEFIDYRCGYCRKAWQEVDQLVEGDGNIRFVLKEFPILGEESVLSSRFAIAVLQLHGGEAYKKAHDALLSLRGDTNPEALARIAGDLGLDAGPILDRMNAPEVTKVIEDNHNLAQIMEVSGTPTFVVGGTMVRGYVPLDAMQQIVAEQRKKDG</sequence>
<dbReference type="PANTHER" id="PTHR35272:SF3">
    <property type="entry name" value="THIOL:DISULFIDE INTERCHANGE PROTEIN DSBC"/>
    <property type="match status" value="1"/>
</dbReference>
<feature type="signal peptide" evidence="1">
    <location>
        <begin position="1"/>
        <end position="17"/>
    </location>
</feature>
<dbReference type="InterPro" id="IPR036249">
    <property type="entry name" value="Thioredoxin-like_sf"/>
</dbReference>